<keyword evidence="1" id="KW-0238">DNA-binding</keyword>
<dbReference type="GO" id="GO:0005829">
    <property type="term" value="C:cytosol"/>
    <property type="evidence" value="ECO:0007669"/>
    <property type="project" value="TreeGrafter"/>
</dbReference>
<reference evidence="2" key="1">
    <citation type="submission" date="2013-08" db="EMBL/GenBank/DDBJ databases">
        <authorList>
            <person name="Mendez C."/>
            <person name="Richter M."/>
            <person name="Ferrer M."/>
            <person name="Sanchez J."/>
        </authorList>
    </citation>
    <scope>NUCLEOTIDE SEQUENCE</scope>
</reference>
<reference evidence="2" key="2">
    <citation type="journal article" date="2014" name="ISME J.">
        <title>Microbial stratification in low pH oxic and suboxic macroscopic growths along an acid mine drainage.</title>
        <authorList>
            <person name="Mendez-Garcia C."/>
            <person name="Mesa V."/>
            <person name="Sprenger R.R."/>
            <person name="Richter M."/>
            <person name="Diez M.S."/>
            <person name="Solano J."/>
            <person name="Bargiela R."/>
            <person name="Golyshina O.V."/>
            <person name="Manteca A."/>
            <person name="Ramos J.L."/>
            <person name="Gallego J.R."/>
            <person name="Llorente I."/>
            <person name="Martins Dos Santos V.A."/>
            <person name="Jensen O.N."/>
            <person name="Pelaez A.I."/>
            <person name="Sanchez J."/>
            <person name="Ferrer M."/>
        </authorList>
    </citation>
    <scope>NUCLEOTIDE SEQUENCE</scope>
</reference>
<dbReference type="SUPFAM" id="SSF82607">
    <property type="entry name" value="YbaB-like"/>
    <property type="match status" value="1"/>
</dbReference>
<feature type="non-terminal residue" evidence="2">
    <location>
        <position position="82"/>
    </location>
</feature>
<dbReference type="InterPro" id="IPR036894">
    <property type="entry name" value="YbaB-like_sf"/>
</dbReference>
<dbReference type="Pfam" id="PF02575">
    <property type="entry name" value="YbaB_DNA_bd"/>
    <property type="match status" value="1"/>
</dbReference>
<organism evidence="2">
    <name type="scientific">mine drainage metagenome</name>
    <dbReference type="NCBI Taxonomy" id="410659"/>
    <lineage>
        <taxon>unclassified sequences</taxon>
        <taxon>metagenomes</taxon>
        <taxon>ecological metagenomes</taxon>
    </lineage>
</organism>
<evidence type="ECO:0000256" key="1">
    <source>
        <dbReference type="ARBA" id="ARBA00023125"/>
    </source>
</evidence>
<dbReference type="Gene3D" id="3.30.1310.10">
    <property type="entry name" value="Nucleoid-associated protein YbaB-like domain"/>
    <property type="match status" value="1"/>
</dbReference>
<protein>
    <submittedName>
        <fullName evidence="2">Protein belonging to Uncharacterized protein family UPF0133</fullName>
    </submittedName>
</protein>
<dbReference type="PANTHER" id="PTHR33449:SF1">
    <property type="entry name" value="NUCLEOID-ASSOCIATED PROTEIN YBAB"/>
    <property type="match status" value="1"/>
</dbReference>
<dbReference type="EMBL" id="AUZX01015670">
    <property type="protein sequence ID" value="EQD28378.1"/>
    <property type="molecule type" value="Genomic_DNA"/>
</dbReference>
<proteinExistence type="predicted"/>
<gene>
    <name evidence="2" type="ORF">B1A_21202</name>
</gene>
<dbReference type="InterPro" id="IPR004401">
    <property type="entry name" value="YbaB/EbfC"/>
</dbReference>
<accession>T0Y5H8</accession>
<dbReference type="AlphaFoldDB" id="T0Y5H8"/>
<sequence length="82" mass="8702">MFGLDFVKKAQELQANLAKAKEEISRLTVTGESGAGQIRATMNGRFELLSLSIDPAILSSDPGRISDLVVMAVNDAGQKGSH</sequence>
<dbReference type="PIRSF" id="PIRSF004555">
    <property type="entry name" value="UCP004555"/>
    <property type="match status" value="1"/>
</dbReference>
<dbReference type="PANTHER" id="PTHR33449">
    <property type="entry name" value="NUCLEOID-ASSOCIATED PROTEIN YBAB"/>
    <property type="match status" value="1"/>
</dbReference>
<comment type="caution">
    <text evidence="2">The sequence shown here is derived from an EMBL/GenBank/DDBJ whole genome shotgun (WGS) entry which is preliminary data.</text>
</comment>
<dbReference type="NCBIfam" id="TIGR00103">
    <property type="entry name" value="DNA_YbaB_EbfC"/>
    <property type="match status" value="1"/>
</dbReference>
<dbReference type="GO" id="GO:0003677">
    <property type="term" value="F:DNA binding"/>
    <property type="evidence" value="ECO:0007669"/>
    <property type="project" value="UniProtKB-KW"/>
</dbReference>
<name>T0Y5H8_9ZZZZ</name>
<evidence type="ECO:0000313" key="2">
    <source>
        <dbReference type="EMBL" id="EQD28378.1"/>
    </source>
</evidence>